<dbReference type="OrthoDB" id="9944039at2"/>
<keyword evidence="1" id="KW-0732">Signal</keyword>
<keyword evidence="4" id="KW-1185">Reference proteome</keyword>
<name>A0A5C5XSZ2_9BACT</name>
<organism evidence="3 4">
    <name type="scientific">Allorhodopirellula solitaria</name>
    <dbReference type="NCBI Taxonomy" id="2527987"/>
    <lineage>
        <taxon>Bacteria</taxon>
        <taxon>Pseudomonadati</taxon>
        <taxon>Planctomycetota</taxon>
        <taxon>Planctomycetia</taxon>
        <taxon>Pirellulales</taxon>
        <taxon>Pirellulaceae</taxon>
        <taxon>Allorhodopirellula</taxon>
    </lineage>
</organism>
<evidence type="ECO:0000313" key="3">
    <source>
        <dbReference type="EMBL" id="TWT66020.1"/>
    </source>
</evidence>
<reference evidence="3 4" key="1">
    <citation type="submission" date="2019-02" db="EMBL/GenBank/DDBJ databases">
        <title>Deep-cultivation of Planctomycetes and their phenomic and genomic characterization uncovers novel biology.</title>
        <authorList>
            <person name="Wiegand S."/>
            <person name="Jogler M."/>
            <person name="Boedeker C."/>
            <person name="Pinto D."/>
            <person name="Vollmers J."/>
            <person name="Rivas-Marin E."/>
            <person name="Kohn T."/>
            <person name="Peeters S.H."/>
            <person name="Heuer A."/>
            <person name="Rast P."/>
            <person name="Oberbeckmann S."/>
            <person name="Bunk B."/>
            <person name="Jeske O."/>
            <person name="Meyerdierks A."/>
            <person name="Storesund J.E."/>
            <person name="Kallscheuer N."/>
            <person name="Luecker S."/>
            <person name="Lage O.M."/>
            <person name="Pohl T."/>
            <person name="Merkel B.J."/>
            <person name="Hornburger P."/>
            <person name="Mueller R.-W."/>
            <person name="Bruemmer F."/>
            <person name="Labrenz M."/>
            <person name="Spormann A.M."/>
            <person name="Op Den Camp H."/>
            <person name="Overmann J."/>
            <person name="Amann R."/>
            <person name="Jetten M.S.M."/>
            <person name="Mascher T."/>
            <person name="Medema M.H."/>
            <person name="Devos D.P."/>
            <person name="Kaster A.-K."/>
            <person name="Ovreas L."/>
            <person name="Rohde M."/>
            <person name="Galperin M.Y."/>
            <person name="Jogler C."/>
        </authorList>
    </citation>
    <scope>NUCLEOTIDE SEQUENCE [LARGE SCALE GENOMIC DNA]</scope>
    <source>
        <strain evidence="3 4">CA85</strain>
    </source>
</reference>
<dbReference type="AlphaFoldDB" id="A0A5C5XSZ2"/>
<dbReference type="EMBL" id="SJPK01000006">
    <property type="protein sequence ID" value="TWT66020.1"/>
    <property type="molecule type" value="Genomic_DNA"/>
</dbReference>
<feature type="signal peptide" evidence="1">
    <location>
        <begin position="1"/>
        <end position="23"/>
    </location>
</feature>
<dbReference type="Pfam" id="PF07589">
    <property type="entry name" value="PEP-CTERM"/>
    <property type="match status" value="1"/>
</dbReference>
<dbReference type="RefSeq" id="WP_146391848.1">
    <property type="nucleotide sequence ID" value="NZ_SJPK01000006.1"/>
</dbReference>
<feature type="chain" id="PRO_5022808785" description="Ice-binding protein C-terminal domain-containing protein" evidence="1">
    <location>
        <begin position="24"/>
        <end position="225"/>
    </location>
</feature>
<proteinExistence type="predicted"/>
<sequence length="225" mass="23429" precursor="true">MNLRIVAAVVIASLTCGLSPASAALVTYIFTGNTSVTIGASYFDNVDYQVEFSIDSSAPDLLPATNVGGFSGGQTRLTLTDVSASPVSTNVTNALSTNVTGIRLERYNPSDPQQQFISLADPLDFTIGANTGQWSSNGPLVTVNSISPFDPSLLPSQASNRYSGPNGPLLWDFVGGAPNVAFNDVRTFFASNGVAAVPEPSALVACGLGVAGAYVYGRRKRRVIS</sequence>
<dbReference type="InterPro" id="IPR013424">
    <property type="entry name" value="Ice-binding_C"/>
</dbReference>
<evidence type="ECO:0000256" key="1">
    <source>
        <dbReference type="SAM" id="SignalP"/>
    </source>
</evidence>
<protein>
    <recommendedName>
        <fullName evidence="2">Ice-binding protein C-terminal domain-containing protein</fullName>
    </recommendedName>
</protein>
<dbReference type="Proteomes" id="UP000318053">
    <property type="component" value="Unassembled WGS sequence"/>
</dbReference>
<evidence type="ECO:0000259" key="2">
    <source>
        <dbReference type="Pfam" id="PF07589"/>
    </source>
</evidence>
<feature type="domain" description="Ice-binding protein C-terminal" evidence="2">
    <location>
        <begin position="196"/>
        <end position="220"/>
    </location>
</feature>
<comment type="caution">
    <text evidence="3">The sequence shown here is derived from an EMBL/GenBank/DDBJ whole genome shotgun (WGS) entry which is preliminary data.</text>
</comment>
<accession>A0A5C5XSZ2</accession>
<gene>
    <name evidence="3" type="ORF">CA85_28790</name>
</gene>
<evidence type="ECO:0000313" key="4">
    <source>
        <dbReference type="Proteomes" id="UP000318053"/>
    </source>
</evidence>